<reference evidence="3" key="2">
    <citation type="journal article" date="2022" name="Microbiol. Resour. Announc.">
        <title>Metagenome Sequencing to Explore Phylogenomics of Terrestrial Cyanobacteria.</title>
        <authorList>
            <person name="Ward R.D."/>
            <person name="Stajich J.E."/>
            <person name="Johansen J.R."/>
            <person name="Huntemann M."/>
            <person name="Clum A."/>
            <person name="Foster B."/>
            <person name="Foster B."/>
            <person name="Roux S."/>
            <person name="Palaniappan K."/>
            <person name="Varghese N."/>
            <person name="Mukherjee S."/>
            <person name="Reddy T.B.K."/>
            <person name="Daum C."/>
            <person name="Copeland A."/>
            <person name="Chen I.A."/>
            <person name="Ivanova N.N."/>
            <person name="Kyrpides N.C."/>
            <person name="Shapiro N."/>
            <person name="Eloe-Fadrosh E.A."/>
            <person name="Pietrasiak N."/>
        </authorList>
    </citation>
    <scope>NUCLEOTIDE SEQUENCE</scope>
    <source>
        <strain evidence="3">GSE-TBD4-15B</strain>
    </source>
</reference>
<comment type="caution">
    <text evidence="3">The sequence shown here is derived from an EMBL/GenBank/DDBJ whole genome shotgun (WGS) entry which is preliminary data.</text>
</comment>
<dbReference type="SUPFAM" id="SSF63411">
    <property type="entry name" value="LuxS/MPP-like metallohydrolase"/>
    <property type="match status" value="1"/>
</dbReference>
<dbReference type="InterPro" id="IPR011249">
    <property type="entry name" value="Metalloenz_LuxS/M16"/>
</dbReference>
<accession>A0A951PFN7</accession>
<organism evidence="3 4">
    <name type="scientific">Pegethrix bostrychoides GSE-TBD4-15B</name>
    <dbReference type="NCBI Taxonomy" id="2839662"/>
    <lineage>
        <taxon>Bacteria</taxon>
        <taxon>Bacillati</taxon>
        <taxon>Cyanobacteriota</taxon>
        <taxon>Cyanophyceae</taxon>
        <taxon>Oculatellales</taxon>
        <taxon>Oculatellaceae</taxon>
        <taxon>Pegethrix</taxon>
    </lineage>
</organism>
<name>A0A951PFN7_9CYAN</name>
<evidence type="ECO:0000259" key="2">
    <source>
        <dbReference type="Pfam" id="PF05193"/>
    </source>
</evidence>
<dbReference type="Proteomes" id="UP000707356">
    <property type="component" value="Unassembled WGS sequence"/>
</dbReference>
<sequence length="173" mass="18890">MPQHRHHGYQSTPTFERLCKSSGLQRASGVPTDQLELTRQQELAGLQAIADDPGSLAAQLFQQTVYPNGHPYQQFPTEASLKAITQADVIKFYRSHDQPKSTVISLVGHFEPAAAEALLKRELGQWQPNASAASLQFPKVTPQPDRLSRSLPARRSPSPSSAIVRDPAVSAAD</sequence>
<feature type="compositionally biased region" description="Low complexity" evidence="1">
    <location>
        <begin position="149"/>
        <end position="162"/>
    </location>
</feature>
<feature type="domain" description="Peptidase M16 C-terminal" evidence="2">
    <location>
        <begin position="84"/>
        <end position="144"/>
    </location>
</feature>
<evidence type="ECO:0000256" key="1">
    <source>
        <dbReference type="SAM" id="MobiDB-lite"/>
    </source>
</evidence>
<dbReference type="InterPro" id="IPR007863">
    <property type="entry name" value="Peptidase_M16_C"/>
</dbReference>
<protein>
    <submittedName>
        <fullName evidence="3">Insulinase family protein</fullName>
    </submittedName>
</protein>
<evidence type="ECO:0000313" key="4">
    <source>
        <dbReference type="Proteomes" id="UP000707356"/>
    </source>
</evidence>
<dbReference type="GO" id="GO:0046872">
    <property type="term" value="F:metal ion binding"/>
    <property type="evidence" value="ECO:0007669"/>
    <property type="project" value="InterPro"/>
</dbReference>
<feature type="region of interest" description="Disordered" evidence="1">
    <location>
        <begin position="131"/>
        <end position="173"/>
    </location>
</feature>
<dbReference type="Pfam" id="PF05193">
    <property type="entry name" value="Peptidase_M16_C"/>
    <property type="match status" value="1"/>
</dbReference>
<gene>
    <name evidence="3" type="ORF">KME07_24105</name>
</gene>
<dbReference type="EMBL" id="JAHHHV010000090">
    <property type="protein sequence ID" value="MBW4468522.1"/>
    <property type="molecule type" value="Genomic_DNA"/>
</dbReference>
<dbReference type="AlphaFoldDB" id="A0A951PFN7"/>
<proteinExistence type="predicted"/>
<dbReference type="Gene3D" id="3.30.830.10">
    <property type="entry name" value="Metalloenzyme, LuxS/M16 peptidase-like"/>
    <property type="match status" value="1"/>
</dbReference>
<reference evidence="3" key="1">
    <citation type="submission" date="2021-05" db="EMBL/GenBank/DDBJ databases">
        <authorList>
            <person name="Pietrasiak N."/>
            <person name="Ward R."/>
            <person name="Stajich J.E."/>
            <person name="Kurbessoian T."/>
        </authorList>
    </citation>
    <scope>NUCLEOTIDE SEQUENCE</scope>
    <source>
        <strain evidence="3">GSE-TBD4-15B</strain>
    </source>
</reference>
<evidence type="ECO:0000313" key="3">
    <source>
        <dbReference type="EMBL" id="MBW4468522.1"/>
    </source>
</evidence>